<protein>
    <recommendedName>
        <fullName evidence="3">Zf-HC2 domain-containing protein</fullName>
    </recommendedName>
</protein>
<proteinExistence type="predicted"/>
<organism evidence="1 2">
    <name type="scientific">Coprococcus hominis</name>
    <name type="common">ex Liu et al. 2022</name>
    <dbReference type="NCBI Taxonomy" id="2763039"/>
    <lineage>
        <taxon>Bacteria</taxon>
        <taxon>Bacillati</taxon>
        <taxon>Bacillota</taxon>
        <taxon>Clostridia</taxon>
        <taxon>Lachnospirales</taxon>
        <taxon>Lachnospiraceae</taxon>
        <taxon>Coprococcus</taxon>
    </lineage>
</organism>
<gene>
    <name evidence="1" type="ORF">H8S09_09075</name>
</gene>
<dbReference type="Proteomes" id="UP000615234">
    <property type="component" value="Unassembled WGS sequence"/>
</dbReference>
<dbReference type="AlphaFoldDB" id="A0A8I0DUG1"/>
<accession>A0A8I0DUG1</accession>
<evidence type="ECO:0000313" key="1">
    <source>
        <dbReference type="EMBL" id="MBC5663040.1"/>
    </source>
</evidence>
<dbReference type="EMBL" id="JACOOX010000004">
    <property type="protein sequence ID" value="MBC5663040.1"/>
    <property type="molecule type" value="Genomic_DNA"/>
</dbReference>
<sequence>MMMTEHLNFEDIVDAIYADEMTPDNMRLIHRVQAHVMKCDSCRHIYDTIQTIRDWREDELSDEKFAAASFPELLKSAAVSLSVSISNGCRLALDGIQQLASGLDYSFEHPLALAARNGAGDEDMSRLVDEENDYNRLTLDGNKLTVSLDAEDWGSDIPVLIAADADKNVYFCDEMKLLDGRYTAVVAVPNDGTYDIMIGKTDKENE</sequence>
<evidence type="ECO:0000313" key="2">
    <source>
        <dbReference type="Proteomes" id="UP000615234"/>
    </source>
</evidence>
<name>A0A8I0DUG1_9FIRM</name>
<evidence type="ECO:0008006" key="3">
    <source>
        <dbReference type="Google" id="ProtNLM"/>
    </source>
</evidence>
<reference evidence="1 2" key="1">
    <citation type="submission" date="2020-08" db="EMBL/GenBank/DDBJ databases">
        <title>Genome public.</title>
        <authorList>
            <person name="Liu C."/>
            <person name="Sun Q."/>
        </authorList>
    </citation>
    <scope>NUCLEOTIDE SEQUENCE [LARGE SCALE GENOMIC DNA]</scope>
    <source>
        <strain evidence="1 2">NSJ-10</strain>
    </source>
</reference>
<comment type="caution">
    <text evidence="1">The sequence shown here is derived from an EMBL/GenBank/DDBJ whole genome shotgun (WGS) entry which is preliminary data.</text>
</comment>
<keyword evidence="2" id="KW-1185">Reference proteome</keyword>
<dbReference type="RefSeq" id="WP_186847731.1">
    <property type="nucleotide sequence ID" value="NZ_JACOOX010000004.1"/>
</dbReference>